<keyword evidence="8" id="KW-1185">Reference proteome</keyword>
<dbReference type="Pfam" id="PF03055">
    <property type="entry name" value="RPE65"/>
    <property type="match status" value="1"/>
</dbReference>
<comment type="similarity">
    <text evidence="1">Belongs to the carotenoid oxygenase family.</text>
</comment>
<protein>
    <recommendedName>
        <fullName evidence="9">Carotenoid oxygenase</fullName>
    </recommendedName>
</protein>
<reference evidence="7" key="1">
    <citation type="submission" date="2020-04" db="EMBL/GenBank/DDBJ databases">
        <title>Analysis of mating type loci in Filobasidium floriforme.</title>
        <authorList>
            <person name="Nowrousian M."/>
        </authorList>
    </citation>
    <scope>NUCLEOTIDE SEQUENCE</scope>
    <source>
        <strain evidence="7">CBS 6242</strain>
    </source>
</reference>
<dbReference type="Proteomes" id="UP000812966">
    <property type="component" value="Unassembled WGS sequence"/>
</dbReference>
<evidence type="ECO:0000313" key="7">
    <source>
        <dbReference type="EMBL" id="KAG7562916.1"/>
    </source>
</evidence>
<dbReference type="EMBL" id="JABELV010000023">
    <property type="protein sequence ID" value="KAG7562916.1"/>
    <property type="molecule type" value="Genomic_DNA"/>
</dbReference>
<keyword evidence="3" id="KW-0560">Oxidoreductase</keyword>
<evidence type="ECO:0000313" key="8">
    <source>
        <dbReference type="Proteomes" id="UP000812966"/>
    </source>
</evidence>
<keyword evidence="6" id="KW-0472">Membrane</keyword>
<dbReference type="GO" id="GO:0046872">
    <property type="term" value="F:metal ion binding"/>
    <property type="evidence" value="ECO:0007669"/>
    <property type="project" value="UniProtKB-KW"/>
</dbReference>
<keyword evidence="4 5" id="KW-0408">Iron</keyword>
<evidence type="ECO:0000256" key="3">
    <source>
        <dbReference type="ARBA" id="ARBA00023002"/>
    </source>
</evidence>
<keyword evidence="6" id="KW-1133">Transmembrane helix</keyword>
<keyword evidence="2 5" id="KW-0479">Metal-binding</keyword>
<evidence type="ECO:0000256" key="5">
    <source>
        <dbReference type="PIRSR" id="PIRSR604294-1"/>
    </source>
</evidence>
<dbReference type="InterPro" id="IPR004294">
    <property type="entry name" value="Carotenoid_Oase"/>
</dbReference>
<dbReference type="OrthoDB" id="1069523at2759"/>
<comment type="caution">
    <text evidence="7">The sequence shown here is derived from an EMBL/GenBank/DDBJ whole genome shotgun (WGS) entry which is preliminary data.</text>
</comment>
<dbReference type="GO" id="GO:0016121">
    <property type="term" value="P:carotene catabolic process"/>
    <property type="evidence" value="ECO:0007669"/>
    <property type="project" value="TreeGrafter"/>
</dbReference>
<evidence type="ECO:0008006" key="9">
    <source>
        <dbReference type="Google" id="ProtNLM"/>
    </source>
</evidence>
<proteinExistence type="inferred from homology"/>
<evidence type="ECO:0000256" key="1">
    <source>
        <dbReference type="ARBA" id="ARBA00006787"/>
    </source>
</evidence>
<dbReference type="PANTHER" id="PTHR10543">
    <property type="entry name" value="BETA-CAROTENE DIOXYGENASE"/>
    <property type="match status" value="1"/>
</dbReference>
<sequence length="744" mass="83398">MTLFPLGKKARRRSSIHPYLAGNFAPVLEEYISHPCEIIEGVVPEELHGSQYVRNGGNPVNPPDEGRNYHWFDGDGMLHGVFFPKATVAGESPSPPLYTNRHVSTPILSLSLMLLRAPLPSISLLISPLTSLHRILGAIVTTFLLAFEAGVGTLSVVNTNVIWWGSGLGSEAEEERSKEGADGVIKKTGRLLGTCESGPPMEIRVPELETVEWDRLEDEQGESLREKYAKWDPRGWRLARLQEDWMTAHPRVDPVNGDLVFYQCTMFEKPYLRYSVIDRHGKHRTWKMGIDIGKAKMMHDFACSRKFTIFLNLPLTLSPFNMLSWPPRPMIHFDRNLPSEFIIMPRRTDASTKPIRFIDPEPSMIFHTANAWDDQCEKSGDAVIDMVACRFKSAKLVYAAGAVAIPAEEVRAGFDDVVRLHYYRFLFESDGAHRISHNFPLSEIPFEFPATHPSKSMSKARFVYGCSMREGGFDERLGGAAKVDVLVKVDVIALSEQGRLRGEGKAKAVDQRTVLQILEDHKNGRHDGIQVFVMPSGWFAQESRFVPRNIEGADEDDGWLLTYVYDEQYIDAFGRASNAPGSGSELWIIDAKTMWKGQSSVVCRLKLPQRVPYGLHGTWIPGAHVDMQRDLEHPITPQPTLVHKIMASRFRHFVDIFTARPRSRSRTLAERMAFWVLFLGSWIALGQAVLDISNDQDMRQGAVAWLSSHKSSLTRYLEPVSGLQLLGGLGIGGVLLVLLGGSIS</sequence>
<evidence type="ECO:0000256" key="6">
    <source>
        <dbReference type="SAM" id="Phobius"/>
    </source>
</evidence>
<gene>
    <name evidence="7" type="ORF">FFLO_01606</name>
</gene>
<feature type="binding site" evidence="5">
    <location>
        <position position="367"/>
    </location>
    <ligand>
        <name>Fe cation</name>
        <dbReference type="ChEBI" id="CHEBI:24875"/>
        <note>catalytic</note>
    </ligand>
</feature>
<organism evidence="7 8">
    <name type="scientific">Filobasidium floriforme</name>
    <dbReference type="NCBI Taxonomy" id="5210"/>
    <lineage>
        <taxon>Eukaryota</taxon>
        <taxon>Fungi</taxon>
        <taxon>Dikarya</taxon>
        <taxon>Basidiomycota</taxon>
        <taxon>Agaricomycotina</taxon>
        <taxon>Tremellomycetes</taxon>
        <taxon>Filobasidiales</taxon>
        <taxon>Filobasidiaceae</taxon>
        <taxon>Filobasidium</taxon>
    </lineage>
</organism>
<accession>A0A8K0JU95</accession>
<dbReference type="PANTHER" id="PTHR10543:SF89">
    <property type="entry name" value="CAROTENOID 9,10(9',10')-CLEAVAGE DIOXYGENASE 1"/>
    <property type="match status" value="1"/>
</dbReference>
<evidence type="ECO:0000256" key="4">
    <source>
        <dbReference type="ARBA" id="ARBA00023004"/>
    </source>
</evidence>
<feature type="binding site" evidence="5">
    <location>
        <position position="616"/>
    </location>
    <ligand>
        <name>Fe cation</name>
        <dbReference type="ChEBI" id="CHEBI:24875"/>
        <note>catalytic</note>
    </ligand>
</feature>
<feature type="binding site" evidence="5">
    <location>
        <position position="299"/>
    </location>
    <ligand>
        <name>Fe cation</name>
        <dbReference type="ChEBI" id="CHEBI:24875"/>
        <note>catalytic</note>
    </ligand>
</feature>
<dbReference type="GO" id="GO:0010436">
    <property type="term" value="F:carotenoid dioxygenase activity"/>
    <property type="evidence" value="ECO:0007669"/>
    <property type="project" value="TreeGrafter"/>
</dbReference>
<feature type="binding site" evidence="5">
    <location>
        <position position="249"/>
    </location>
    <ligand>
        <name>Fe cation</name>
        <dbReference type="ChEBI" id="CHEBI:24875"/>
        <note>catalytic</note>
    </ligand>
</feature>
<dbReference type="AlphaFoldDB" id="A0A8K0JU95"/>
<comment type="cofactor">
    <cofactor evidence="5">
        <name>Fe(2+)</name>
        <dbReference type="ChEBI" id="CHEBI:29033"/>
    </cofactor>
    <text evidence="5">Binds 1 Fe(2+) ion per subunit.</text>
</comment>
<keyword evidence="6" id="KW-0812">Transmembrane</keyword>
<evidence type="ECO:0000256" key="2">
    <source>
        <dbReference type="ARBA" id="ARBA00022723"/>
    </source>
</evidence>
<name>A0A8K0JU95_9TREE</name>
<feature type="transmembrane region" description="Helical" evidence="6">
    <location>
        <begin position="723"/>
        <end position="743"/>
    </location>
</feature>